<dbReference type="GO" id="GO:0016616">
    <property type="term" value="F:oxidoreductase activity, acting on the CH-OH group of donors, NAD or NADP as acceptor"/>
    <property type="evidence" value="ECO:0007669"/>
    <property type="project" value="TreeGrafter"/>
</dbReference>
<dbReference type="FunFam" id="3.40.50.720:FF:000084">
    <property type="entry name" value="Short-chain dehydrogenase reductase"/>
    <property type="match status" value="1"/>
</dbReference>
<evidence type="ECO:0008006" key="5">
    <source>
        <dbReference type="Google" id="ProtNLM"/>
    </source>
</evidence>
<evidence type="ECO:0000256" key="2">
    <source>
        <dbReference type="ARBA" id="ARBA00023002"/>
    </source>
</evidence>
<gene>
    <name evidence="3" type="ORF">A2797_02075</name>
</gene>
<proteinExistence type="inferred from homology"/>
<dbReference type="PRINTS" id="PR00081">
    <property type="entry name" value="GDHRDH"/>
</dbReference>
<organism evidence="3 4">
    <name type="scientific">candidate division WWE3 bacterium RIFCSPHIGHO2_01_FULL_48_15</name>
    <dbReference type="NCBI Taxonomy" id="1802619"/>
    <lineage>
        <taxon>Bacteria</taxon>
        <taxon>Katanobacteria</taxon>
    </lineage>
</organism>
<dbReference type="Proteomes" id="UP000179005">
    <property type="component" value="Unassembled WGS sequence"/>
</dbReference>
<dbReference type="STRING" id="1802619.A2797_02075"/>
<comment type="similarity">
    <text evidence="1">Belongs to the short-chain dehydrogenases/reductases (SDR) family.</text>
</comment>
<dbReference type="PANTHER" id="PTHR42760">
    <property type="entry name" value="SHORT-CHAIN DEHYDROGENASES/REDUCTASES FAMILY MEMBER"/>
    <property type="match status" value="1"/>
</dbReference>
<dbReference type="SUPFAM" id="SSF51735">
    <property type="entry name" value="NAD(P)-binding Rossmann-fold domains"/>
    <property type="match status" value="1"/>
</dbReference>
<accession>A0A1F4VH90</accession>
<evidence type="ECO:0000313" key="4">
    <source>
        <dbReference type="Proteomes" id="UP000179005"/>
    </source>
</evidence>
<dbReference type="PANTHER" id="PTHR42760:SF133">
    <property type="entry name" value="3-OXOACYL-[ACYL-CARRIER-PROTEIN] REDUCTASE"/>
    <property type="match status" value="1"/>
</dbReference>
<dbReference type="EMBL" id="MEVC01000003">
    <property type="protein sequence ID" value="OGC56123.1"/>
    <property type="molecule type" value="Genomic_DNA"/>
</dbReference>
<comment type="caution">
    <text evidence="3">The sequence shown here is derived from an EMBL/GenBank/DDBJ whole genome shotgun (WGS) entry which is preliminary data.</text>
</comment>
<keyword evidence="2" id="KW-0560">Oxidoreductase</keyword>
<dbReference type="PRINTS" id="PR00080">
    <property type="entry name" value="SDRFAMILY"/>
</dbReference>
<reference evidence="3 4" key="1">
    <citation type="journal article" date="2016" name="Nat. Commun.">
        <title>Thousands of microbial genomes shed light on interconnected biogeochemical processes in an aquifer system.</title>
        <authorList>
            <person name="Anantharaman K."/>
            <person name="Brown C.T."/>
            <person name="Hug L.A."/>
            <person name="Sharon I."/>
            <person name="Castelle C.J."/>
            <person name="Probst A.J."/>
            <person name="Thomas B.C."/>
            <person name="Singh A."/>
            <person name="Wilkins M.J."/>
            <person name="Karaoz U."/>
            <person name="Brodie E.L."/>
            <person name="Williams K.H."/>
            <person name="Hubbard S.S."/>
            <person name="Banfield J.F."/>
        </authorList>
    </citation>
    <scope>NUCLEOTIDE SEQUENCE [LARGE SCALE GENOMIC DNA]</scope>
</reference>
<dbReference type="InterPro" id="IPR036291">
    <property type="entry name" value="NAD(P)-bd_dom_sf"/>
</dbReference>
<dbReference type="PROSITE" id="PS00061">
    <property type="entry name" value="ADH_SHORT"/>
    <property type="match status" value="1"/>
</dbReference>
<dbReference type="Gene3D" id="3.40.50.720">
    <property type="entry name" value="NAD(P)-binding Rossmann-like Domain"/>
    <property type="match status" value="1"/>
</dbReference>
<dbReference type="CDD" id="cd05233">
    <property type="entry name" value="SDR_c"/>
    <property type="match status" value="1"/>
</dbReference>
<sequence>MQKVVFVTGASRGIGLATVKKFSSRNWKIAGFYNQTQTTETRNVNWYKLDITKYESIKEAFAKAFSDLGRIDCLVNCAGIFGYKDLSGYDEKLMDEVIAVNERGAYLCTKEVLGKLTEGSIVNISSTAAQVGSSDPIYAGTKSAVLGFTKSMAKALAPKIRVNCVSPGATNTDLMKNYKPERVQQLKNMTLLKRLAEPEDIADSIYFLASDEAGHITGTCLDVNGGYVLR</sequence>
<protein>
    <recommendedName>
        <fullName evidence="5">Short-chain dehydrogenase</fullName>
    </recommendedName>
</protein>
<dbReference type="Pfam" id="PF13561">
    <property type="entry name" value="adh_short_C2"/>
    <property type="match status" value="1"/>
</dbReference>
<evidence type="ECO:0000313" key="3">
    <source>
        <dbReference type="EMBL" id="OGC56123.1"/>
    </source>
</evidence>
<evidence type="ECO:0000256" key="1">
    <source>
        <dbReference type="ARBA" id="ARBA00006484"/>
    </source>
</evidence>
<dbReference type="AlphaFoldDB" id="A0A1F4VH90"/>
<name>A0A1F4VH90_UNCKA</name>
<dbReference type="InterPro" id="IPR020904">
    <property type="entry name" value="Sc_DH/Rdtase_CS"/>
</dbReference>
<dbReference type="InterPro" id="IPR002347">
    <property type="entry name" value="SDR_fam"/>
</dbReference>